<proteinExistence type="predicted"/>
<feature type="domain" description="Reverse transcriptase" evidence="1">
    <location>
        <begin position="1"/>
        <end position="130"/>
    </location>
</feature>
<dbReference type="PROSITE" id="PS50878">
    <property type="entry name" value="RT_POL"/>
    <property type="match status" value="1"/>
</dbReference>
<reference evidence="2 3" key="1">
    <citation type="journal article" date="2021" name="bioRxiv">
        <title>The Gossypium anomalum genome as a resource for cotton improvement and evolutionary analysis of hybrid incompatibility.</title>
        <authorList>
            <person name="Grover C.E."/>
            <person name="Yuan D."/>
            <person name="Arick M.A."/>
            <person name="Miller E.R."/>
            <person name="Hu G."/>
            <person name="Peterson D.G."/>
            <person name="Wendel J.F."/>
            <person name="Udall J.A."/>
        </authorList>
    </citation>
    <scope>NUCLEOTIDE SEQUENCE [LARGE SCALE GENOMIC DNA]</scope>
    <source>
        <strain evidence="2">JFW-Udall</strain>
        <tissue evidence="2">Leaf</tissue>
    </source>
</reference>
<dbReference type="EMBL" id="JAHUZN010000006">
    <property type="protein sequence ID" value="KAG8490157.1"/>
    <property type="molecule type" value="Genomic_DNA"/>
</dbReference>
<accession>A0A8J5YVY3</accession>
<dbReference type="SUPFAM" id="SSF56672">
    <property type="entry name" value="DNA/RNA polymerases"/>
    <property type="match status" value="1"/>
</dbReference>
<sequence>MSAISSSSMQILWNGVPTQKFKPKRGIRQGCLLSPYLFVLCMEWLGHFIRTEIETKNWAPIRLSRIGPSGSYLFFANDLVIFCKAQLDQARLLDNTLTQFCEISGHKISVRKSNIFFSKNTEADVRNQIN</sequence>
<dbReference type="InterPro" id="IPR043502">
    <property type="entry name" value="DNA/RNA_pol_sf"/>
</dbReference>
<name>A0A8J5YVY3_9ROSI</name>
<dbReference type="Proteomes" id="UP000701853">
    <property type="component" value="Chromosome 6"/>
</dbReference>
<evidence type="ECO:0000313" key="3">
    <source>
        <dbReference type="Proteomes" id="UP000701853"/>
    </source>
</evidence>
<evidence type="ECO:0000259" key="1">
    <source>
        <dbReference type="PROSITE" id="PS50878"/>
    </source>
</evidence>
<dbReference type="OrthoDB" id="1000481at2759"/>
<keyword evidence="3" id="KW-1185">Reference proteome</keyword>
<dbReference type="InterPro" id="IPR000477">
    <property type="entry name" value="RT_dom"/>
</dbReference>
<dbReference type="PANTHER" id="PTHR46890">
    <property type="entry name" value="NON-LTR RETROLELEMENT REVERSE TRANSCRIPTASE-LIKE PROTEIN-RELATED"/>
    <property type="match status" value="1"/>
</dbReference>
<organism evidence="2 3">
    <name type="scientific">Gossypium anomalum</name>
    <dbReference type="NCBI Taxonomy" id="47600"/>
    <lineage>
        <taxon>Eukaryota</taxon>
        <taxon>Viridiplantae</taxon>
        <taxon>Streptophyta</taxon>
        <taxon>Embryophyta</taxon>
        <taxon>Tracheophyta</taxon>
        <taxon>Spermatophyta</taxon>
        <taxon>Magnoliopsida</taxon>
        <taxon>eudicotyledons</taxon>
        <taxon>Gunneridae</taxon>
        <taxon>Pentapetalae</taxon>
        <taxon>rosids</taxon>
        <taxon>malvids</taxon>
        <taxon>Malvales</taxon>
        <taxon>Malvaceae</taxon>
        <taxon>Malvoideae</taxon>
        <taxon>Gossypium</taxon>
    </lineage>
</organism>
<protein>
    <recommendedName>
        <fullName evidence="1">Reverse transcriptase domain-containing protein</fullName>
    </recommendedName>
</protein>
<dbReference type="InterPro" id="IPR052343">
    <property type="entry name" value="Retrotransposon-Effector_Assoc"/>
</dbReference>
<dbReference type="Pfam" id="PF00078">
    <property type="entry name" value="RVT_1"/>
    <property type="match status" value="1"/>
</dbReference>
<comment type="caution">
    <text evidence="2">The sequence shown here is derived from an EMBL/GenBank/DDBJ whole genome shotgun (WGS) entry which is preliminary data.</text>
</comment>
<dbReference type="AlphaFoldDB" id="A0A8J5YVY3"/>
<dbReference type="PANTHER" id="PTHR46890:SF48">
    <property type="entry name" value="RNA-DIRECTED DNA POLYMERASE"/>
    <property type="match status" value="1"/>
</dbReference>
<evidence type="ECO:0000313" key="2">
    <source>
        <dbReference type="EMBL" id="KAG8490157.1"/>
    </source>
</evidence>
<gene>
    <name evidence="2" type="ORF">CXB51_015895</name>
</gene>